<protein>
    <recommendedName>
        <fullName evidence="1">ARB-07466-like C-terminal domain-containing protein</fullName>
    </recommendedName>
</protein>
<dbReference type="EMBL" id="JACCCZ010000001">
    <property type="protein sequence ID" value="NYG03824.1"/>
    <property type="molecule type" value="Genomic_DNA"/>
</dbReference>
<dbReference type="GeneID" id="98055496"/>
<evidence type="ECO:0000259" key="1">
    <source>
        <dbReference type="Pfam" id="PF26571"/>
    </source>
</evidence>
<gene>
    <name evidence="2" type="ORF">HDA37_004109</name>
</gene>
<accession>A0A852WAT5</accession>
<dbReference type="Proteomes" id="UP000549695">
    <property type="component" value="Unassembled WGS sequence"/>
</dbReference>
<comment type="caution">
    <text evidence="2">The sequence shown here is derived from an EMBL/GenBank/DDBJ whole genome shotgun (WGS) entry which is preliminary data.</text>
</comment>
<name>A0A852WAT5_PSEA5</name>
<feature type="domain" description="ARB-07466-like C-terminal" evidence="1">
    <location>
        <begin position="142"/>
        <end position="234"/>
    </location>
</feature>
<dbReference type="AlphaFoldDB" id="A0A852WAT5"/>
<reference evidence="2 3" key="1">
    <citation type="submission" date="2020-07" db="EMBL/GenBank/DDBJ databases">
        <title>Sequencing the genomes of 1000 actinobacteria strains.</title>
        <authorList>
            <person name="Klenk H.-P."/>
        </authorList>
    </citation>
    <scope>NUCLEOTIDE SEQUENCE [LARGE SCALE GENOMIC DNA]</scope>
    <source>
        <strain evidence="2 3">DSM 44749</strain>
    </source>
</reference>
<keyword evidence="3" id="KW-1185">Reference proteome</keyword>
<sequence>MPRHRHRAQAGLGPGLRHVATAAAVASGTLAVVTPVTGLGLGSAEADLRLAAQDVSEGDLGSPFAEAAAAADAPRSAPVFGAEIVRDAGLLDPAADASLAAARKAQGLAQEAAEQARAAAELAARGLNDPSCGLDLDDLGRVKDWVSDAAEFLGCAYGETDLIGVANRANASDHPTGHALDIMVRGQKGDRIADCALANADELGVKYVIWEQRMNDGSGWSTMEDRGGDTANHYDHVHISFDKRAGSGEPDLGRCA</sequence>
<proteinExistence type="predicted"/>
<dbReference type="InterPro" id="IPR058593">
    <property type="entry name" value="ARB_07466-like_C"/>
</dbReference>
<organism evidence="2 3">
    <name type="scientific">Pseudonocardia alni</name>
    <name type="common">Amycolata alni</name>
    <dbReference type="NCBI Taxonomy" id="33907"/>
    <lineage>
        <taxon>Bacteria</taxon>
        <taxon>Bacillati</taxon>
        <taxon>Actinomycetota</taxon>
        <taxon>Actinomycetes</taxon>
        <taxon>Pseudonocardiales</taxon>
        <taxon>Pseudonocardiaceae</taxon>
        <taxon>Pseudonocardia</taxon>
    </lineage>
</organism>
<dbReference type="Pfam" id="PF26571">
    <property type="entry name" value="VldE"/>
    <property type="match status" value="1"/>
</dbReference>
<evidence type="ECO:0000313" key="2">
    <source>
        <dbReference type="EMBL" id="NYG03824.1"/>
    </source>
</evidence>
<dbReference type="RefSeq" id="WP_312888796.1">
    <property type="nucleotide sequence ID" value="NZ_BAAAJZ010000003.1"/>
</dbReference>
<evidence type="ECO:0000313" key="3">
    <source>
        <dbReference type="Proteomes" id="UP000549695"/>
    </source>
</evidence>